<gene>
    <name evidence="1" type="ORF">A3C94_00815</name>
</gene>
<evidence type="ECO:0000313" key="2">
    <source>
        <dbReference type="Proteomes" id="UP000177232"/>
    </source>
</evidence>
<reference evidence="1 2" key="1">
    <citation type="journal article" date="2016" name="Nat. Commun.">
        <title>Thousands of microbial genomes shed light on interconnected biogeochemical processes in an aquifer system.</title>
        <authorList>
            <person name="Anantharaman K."/>
            <person name="Brown C.T."/>
            <person name="Hug L.A."/>
            <person name="Sharon I."/>
            <person name="Castelle C.J."/>
            <person name="Probst A.J."/>
            <person name="Thomas B.C."/>
            <person name="Singh A."/>
            <person name="Wilkins M.J."/>
            <person name="Karaoz U."/>
            <person name="Brodie E.L."/>
            <person name="Williams K.H."/>
            <person name="Hubbard S.S."/>
            <person name="Banfield J.F."/>
        </authorList>
    </citation>
    <scope>NUCLEOTIDE SEQUENCE [LARGE SCALE GENOMIC DNA]</scope>
</reference>
<sequence length="152" mass="17478">MALKTATPIKELKALWSKHPYLWAVTNYWFPGKDRVDEVTLTASMLSTLVYSQISDVDDSSWSVYQRCKDGTVRMWNEWREENIRPGTPMAQILHKFPGVISLVELKWVVDSGKRHREITIYEIPQNPHGSSFMALCKAAIECGRNGHKRIS</sequence>
<name>A0A1F6DSG4_9BACT</name>
<dbReference type="EMBL" id="MFLJ01000025">
    <property type="protein sequence ID" value="OGG64395.1"/>
    <property type="molecule type" value="Genomic_DNA"/>
</dbReference>
<accession>A0A1F6DSG4</accession>
<dbReference type="Proteomes" id="UP000177232">
    <property type="component" value="Unassembled WGS sequence"/>
</dbReference>
<proteinExistence type="predicted"/>
<comment type="caution">
    <text evidence="1">The sequence shown here is derived from an EMBL/GenBank/DDBJ whole genome shotgun (WGS) entry which is preliminary data.</text>
</comment>
<dbReference type="AlphaFoldDB" id="A0A1F6DSG4"/>
<evidence type="ECO:0000313" key="1">
    <source>
        <dbReference type="EMBL" id="OGG64395.1"/>
    </source>
</evidence>
<organism evidence="1 2">
    <name type="scientific">Candidatus Kaiserbacteria bacterium RIFCSPHIGHO2_02_FULL_55_17</name>
    <dbReference type="NCBI Taxonomy" id="1798496"/>
    <lineage>
        <taxon>Bacteria</taxon>
        <taxon>Candidatus Kaiseribacteriota</taxon>
    </lineage>
</organism>
<protein>
    <submittedName>
        <fullName evidence="1">Uncharacterized protein</fullName>
    </submittedName>
</protein>